<dbReference type="InterPro" id="IPR010071">
    <property type="entry name" value="AA_adenyl_dom"/>
</dbReference>
<dbReference type="SUPFAM" id="SSF47336">
    <property type="entry name" value="ACP-like"/>
    <property type="match status" value="1"/>
</dbReference>
<dbReference type="InterPro" id="IPR000873">
    <property type="entry name" value="AMP-dep_synth/lig_dom"/>
</dbReference>
<sequence length="1496" mass="160260">MTEVDAGTRERLIRELLARRGVTSARRSTTVVPREPGTRIPLSPLQEGLWFLDRIDPGGAAYVLAVAVRLTGTLDRVALRRALDATRDRHEALRTVFQLRDGRTEQVVLPASDPGNRIPLEDVDLTATDPADREERAGTLARGFIETGFDLERGPLVRALLARIEPDEHLLVLSVHHIIADDRSLHTVLGEVLDELFGAPAPAPPEVQYPDYVLWRQRALDAGVMRRQRDFWAGQLAGVSGALDLPTDRPRPPVQTFTGGTHRFEVPAELTSALDGVARRTGSTRFMLVLTGLQVLLLRWTGQDDICVGSPVSLRSTPELQSVVGLMVNSLALRTDLSGDPTLTEALGRVRRTCVDSLDHADLPLHQVVELAALPRDPSRNPLFQVMCVVNPGGTHRRSSGLTVRPAGFDRESARMDLTVLFSETGPTLTGVVDYNRDLFDPATIRRFGDRLLVVLDALATRPQRRLSELDLLTGDDRRVLAQWNDTARDRPGGGAPSGDGLAELVRVWAAATPDAPAVVDGDETIDYGELDRRAERLARRLRRAGVGPEVPVGLLLPAGIAAITGILGVLKAGGAYLPLDPGHPPARLRALLADAHAPVLLVDPADLSRFADHPGTVLPITDIDPNDIDLDHAPLPVTAPDQLAYVIYTSGSTGAPKGVMVNHRSAVNLTRAFIEEHGIGPGDRLLMLPPLSFDASVGDIFPALAGGAALVLHRRPAELTGPDLLRLCAEERITLVDTAAALWTRWVADLASAPAGTPATGLRALMVGGEAAPTDTVRGWARATGGTVRVHNHYGPTEGTVCATTYATVDASELPGLGQLPIGRPLDNVRVHLLDARLRPVPVGFTGEVYLGGAAPARGYLGAPGLTASRFVPDPFGAPGARLYRTGDLARHRPDGTIEFLGRTDRQVKIRGHRIDLGEVEVACAAQPGVGRAAVTVPDDGTGPRLVAYLVPAGGTAPTPAEVRAGLRERLPDYLLPAHLVFLPELPLNAHGKLDQAALPAPVEETPGADHVPPRTATERALAGIWSGLLGRERVGARDNFFDLGGHSLLAGPLAARIHADLGVDLPLRALFETADLAGLARRVDQARAGDTGRRLDPDRVRDDARLPDDVADRLPAGRPATTPETVLVTGATGFLGAHLLADWLDRSRAELHCLVRAGSPQAATDRVRDNLARYGLWRDEYASRLVGVPGDLGEPALGLNRRDFEALADRTDLVLHNGGLVNFLMPYELLRPANVTGTVEVLRLAAAGRPTAVQLVSTLGVFLTPDRVDGRVDEGDTPDDCTGLGDGYNSTKWVADALVRAARARGLTVSVHRPARITGNATTGVGNADDYFSRLLKTFVQLGAVPEIGDDHADLAPVDYVGAAIGHLSRQPERWGQDFHYYNNHTISFADLAGALASYGYPVDLVPYDRWRAALLGRPDAALAPFTPLFGEHAPRRTQPFFDCTRTEAALAPAGITCPPADPALLHTYLAWYVSAGFLDPPPGGHSDVRSIHG</sequence>
<name>A0A495JDL7_9ACTN</name>
<dbReference type="FunFam" id="2.30.38.10:FF:000001">
    <property type="entry name" value="Non-ribosomal peptide synthetase PvdI"/>
    <property type="match status" value="1"/>
</dbReference>
<evidence type="ECO:0000259" key="6">
    <source>
        <dbReference type="PROSITE" id="PS50075"/>
    </source>
</evidence>
<reference evidence="7 8" key="1">
    <citation type="submission" date="2018-10" db="EMBL/GenBank/DDBJ databases">
        <title>Sequencing the genomes of 1000 actinobacteria strains.</title>
        <authorList>
            <person name="Klenk H.-P."/>
        </authorList>
    </citation>
    <scope>NUCLEOTIDE SEQUENCE [LARGE SCALE GENOMIC DNA]</scope>
    <source>
        <strain evidence="7 8">DSM 45175</strain>
    </source>
</reference>
<dbReference type="InterPro" id="IPR036736">
    <property type="entry name" value="ACP-like_sf"/>
</dbReference>
<dbReference type="Pfam" id="PF00501">
    <property type="entry name" value="AMP-binding"/>
    <property type="match status" value="1"/>
</dbReference>
<dbReference type="InterPro" id="IPR001242">
    <property type="entry name" value="Condensation_dom"/>
</dbReference>
<proteinExistence type="predicted"/>
<dbReference type="Pfam" id="PF00550">
    <property type="entry name" value="PP-binding"/>
    <property type="match status" value="1"/>
</dbReference>
<keyword evidence="3" id="KW-0597">Phosphoprotein</keyword>
<dbReference type="InterPro" id="IPR009081">
    <property type="entry name" value="PP-bd_ACP"/>
</dbReference>
<dbReference type="SUPFAM" id="SSF51735">
    <property type="entry name" value="NAD(P)-binding Rossmann-fold domains"/>
    <property type="match status" value="1"/>
</dbReference>
<dbReference type="InterPro" id="IPR023213">
    <property type="entry name" value="CAT-like_dom_sf"/>
</dbReference>
<keyword evidence="8" id="KW-1185">Reference proteome</keyword>
<dbReference type="GO" id="GO:0005829">
    <property type="term" value="C:cytosol"/>
    <property type="evidence" value="ECO:0007669"/>
    <property type="project" value="TreeGrafter"/>
</dbReference>
<feature type="region of interest" description="Disordered" evidence="5">
    <location>
        <begin position="1089"/>
        <end position="1120"/>
    </location>
</feature>
<dbReference type="SUPFAM" id="SSF52777">
    <property type="entry name" value="CoA-dependent acyltransferases"/>
    <property type="match status" value="2"/>
</dbReference>
<evidence type="ECO:0000256" key="4">
    <source>
        <dbReference type="ARBA" id="ARBA00022598"/>
    </source>
</evidence>
<dbReference type="InterPro" id="IPR010080">
    <property type="entry name" value="Thioester_reductase-like_dom"/>
</dbReference>
<dbReference type="Pfam" id="PF00668">
    <property type="entry name" value="Condensation"/>
    <property type="match status" value="1"/>
</dbReference>
<dbReference type="FunFam" id="3.40.50.12780:FF:000012">
    <property type="entry name" value="Non-ribosomal peptide synthetase"/>
    <property type="match status" value="1"/>
</dbReference>
<dbReference type="InterPro" id="IPR025110">
    <property type="entry name" value="AMP-bd_C"/>
</dbReference>
<dbReference type="CDD" id="cd05235">
    <property type="entry name" value="SDR_e1"/>
    <property type="match status" value="1"/>
</dbReference>
<dbReference type="InterPro" id="IPR020845">
    <property type="entry name" value="AMP-binding_CS"/>
</dbReference>
<dbReference type="RefSeq" id="WP_121155454.1">
    <property type="nucleotide sequence ID" value="NZ_RBKT01000001.1"/>
</dbReference>
<dbReference type="GO" id="GO:0009239">
    <property type="term" value="P:enterobactin biosynthetic process"/>
    <property type="evidence" value="ECO:0007669"/>
    <property type="project" value="TreeGrafter"/>
</dbReference>
<dbReference type="CDD" id="cd19531">
    <property type="entry name" value="LCL_NRPS-like"/>
    <property type="match status" value="1"/>
</dbReference>
<dbReference type="NCBIfam" id="TIGR01733">
    <property type="entry name" value="AA-adenyl-dom"/>
    <property type="match status" value="1"/>
</dbReference>
<evidence type="ECO:0000313" key="7">
    <source>
        <dbReference type="EMBL" id="RKR87005.1"/>
    </source>
</evidence>
<dbReference type="GO" id="GO:0043041">
    <property type="term" value="P:amino acid activation for nonribosomal peptide biosynthetic process"/>
    <property type="evidence" value="ECO:0007669"/>
    <property type="project" value="TreeGrafter"/>
</dbReference>
<dbReference type="Gene3D" id="3.30.559.10">
    <property type="entry name" value="Chloramphenicol acetyltransferase-like domain"/>
    <property type="match status" value="1"/>
</dbReference>
<comment type="cofactor">
    <cofactor evidence="1">
        <name>pantetheine 4'-phosphate</name>
        <dbReference type="ChEBI" id="CHEBI:47942"/>
    </cofactor>
</comment>
<evidence type="ECO:0000256" key="3">
    <source>
        <dbReference type="ARBA" id="ARBA00022553"/>
    </source>
</evidence>
<evidence type="ECO:0000313" key="8">
    <source>
        <dbReference type="Proteomes" id="UP000277671"/>
    </source>
</evidence>
<comment type="caution">
    <text evidence="7">The sequence shown here is derived from an EMBL/GenBank/DDBJ whole genome shotgun (WGS) entry which is preliminary data.</text>
</comment>
<evidence type="ECO:0000256" key="1">
    <source>
        <dbReference type="ARBA" id="ARBA00001957"/>
    </source>
</evidence>
<keyword evidence="4" id="KW-0436">Ligase</keyword>
<dbReference type="InterPro" id="IPR013120">
    <property type="entry name" value="FAR_NAD-bd"/>
</dbReference>
<evidence type="ECO:0000256" key="5">
    <source>
        <dbReference type="SAM" id="MobiDB-lite"/>
    </source>
</evidence>
<dbReference type="InterPro" id="IPR036291">
    <property type="entry name" value="NAD(P)-bd_dom_sf"/>
</dbReference>
<dbReference type="EMBL" id="RBKT01000001">
    <property type="protein sequence ID" value="RKR87005.1"/>
    <property type="molecule type" value="Genomic_DNA"/>
</dbReference>
<evidence type="ECO:0000256" key="2">
    <source>
        <dbReference type="ARBA" id="ARBA00022450"/>
    </source>
</evidence>
<protein>
    <submittedName>
        <fullName evidence="7">Amino acid adenylation domain-containing protein/thioester reductase-like protein</fullName>
    </submittedName>
</protein>
<dbReference type="GO" id="GO:0008610">
    <property type="term" value="P:lipid biosynthetic process"/>
    <property type="evidence" value="ECO:0007669"/>
    <property type="project" value="UniProtKB-ARBA"/>
</dbReference>
<dbReference type="PANTHER" id="PTHR45527:SF1">
    <property type="entry name" value="FATTY ACID SYNTHASE"/>
    <property type="match status" value="1"/>
</dbReference>
<dbReference type="GO" id="GO:0047527">
    <property type="term" value="F:2,3-dihydroxybenzoate-serine ligase activity"/>
    <property type="evidence" value="ECO:0007669"/>
    <property type="project" value="TreeGrafter"/>
</dbReference>
<dbReference type="FunFam" id="3.40.50.980:FF:000001">
    <property type="entry name" value="Non-ribosomal peptide synthetase"/>
    <property type="match status" value="1"/>
</dbReference>
<dbReference type="CDD" id="cd05930">
    <property type="entry name" value="A_NRPS"/>
    <property type="match status" value="1"/>
</dbReference>
<dbReference type="NCBIfam" id="TIGR01746">
    <property type="entry name" value="Thioester-redct"/>
    <property type="match status" value="1"/>
</dbReference>
<accession>A0A495JDL7</accession>
<dbReference type="PANTHER" id="PTHR45527">
    <property type="entry name" value="NONRIBOSOMAL PEPTIDE SYNTHETASE"/>
    <property type="match status" value="1"/>
</dbReference>
<dbReference type="GO" id="GO:0009366">
    <property type="term" value="C:enterobactin synthetase complex"/>
    <property type="evidence" value="ECO:0007669"/>
    <property type="project" value="TreeGrafter"/>
</dbReference>
<dbReference type="Gene3D" id="3.30.300.30">
    <property type="match status" value="1"/>
</dbReference>
<dbReference type="Gene3D" id="3.40.50.980">
    <property type="match status" value="2"/>
</dbReference>
<dbReference type="InterPro" id="IPR045851">
    <property type="entry name" value="AMP-bd_C_sf"/>
</dbReference>
<dbReference type="Pfam" id="PF07993">
    <property type="entry name" value="NAD_binding_4"/>
    <property type="match status" value="1"/>
</dbReference>
<feature type="compositionally biased region" description="Basic and acidic residues" evidence="5">
    <location>
        <begin position="1089"/>
        <end position="1114"/>
    </location>
</feature>
<dbReference type="Gene3D" id="3.40.50.720">
    <property type="entry name" value="NAD(P)-binding Rossmann-like Domain"/>
    <property type="match status" value="1"/>
</dbReference>
<keyword evidence="2" id="KW-0596">Phosphopantetheine</keyword>
<dbReference type="PROSITE" id="PS00455">
    <property type="entry name" value="AMP_BINDING"/>
    <property type="match status" value="1"/>
</dbReference>
<feature type="domain" description="Carrier" evidence="6">
    <location>
        <begin position="1014"/>
        <end position="1089"/>
    </location>
</feature>
<dbReference type="Proteomes" id="UP000277671">
    <property type="component" value="Unassembled WGS sequence"/>
</dbReference>
<dbReference type="Gene3D" id="3.30.559.30">
    <property type="entry name" value="Nonribosomal peptide synthetase, condensation domain"/>
    <property type="match status" value="1"/>
</dbReference>
<dbReference type="FunFam" id="1.10.1200.10:FF:000005">
    <property type="entry name" value="Nonribosomal peptide synthetase 1"/>
    <property type="match status" value="1"/>
</dbReference>
<organism evidence="7 8">
    <name type="scientific">Micromonospora pisi</name>
    <dbReference type="NCBI Taxonomy" id="589240"/>
    <lineage>
        <taxon>Bacteria</taxon>
        <taxon>Bacillati</taxon>
        <taxon>Actinomycetota</taxon>
        <taxon>Actinomycetes</taxon>
        <taxon>Micromonosporales</taxon>
        <taxon>Micromonosporaceae</taxon>
        <taxon>Micromonospora</taxon>
    </lineage>
</organism>
<gene>
    <name evidence="7" type="ORF">BDK92_1277</name>
</gene>
<dbReference type="Gene3D" id="2.30.38.10">
    <property type="entry name" value="Luciferase, Domain 3"/>
    <property type="match status" value="1"/>
</dbReference>
<dbReference type="Gene3D" id="1.10.1200.10">
    <property type="entry name" value="ACP-like"/>
    <property type="match status" value="1"/>
</dbReference>
<dbReference type="OrthoDB" id="2472181at2"/>
<dbReference type="Pfam" id="PF13193">
    <property type="entry name" value="AMP-binding_C"/>
    <property type="match status" value="1"/>
</dbReference>
<dbReference type="GO" id="GO:0031177">
    <property type="term" value="F:phosphopantetheine binding"/>
    <property type="evidence" value="ECO:0007669"/>
    <property type="project" value="TreeGrafter"/>
</dbReference>
<dbReference type="SUPFAM" id="SSF56801">
    <property type="entry name" value="Acetyl-CoA synthetase-like"/>
    <property type="match status" value="1"/>
</dbReference>
<dbReference type="PROSITE" id="PS50075">
    <property type="entry name" value="CARRIER"/>
    <property type="match status" value="1"/>
</dbReference>